<keyword evidence="5 6" id="KW-0472">Membrane</keyword>
<feature type="transmembrane region" description="Helical" evidence="6">
    <location>
        <begin position="45"/>
        <end position="66"/>
    </location>
</feature>
<dbReference type="EMBL" id="MN740222">
    <property type="protein sequence ID" value="QHT94468.1"/>
    <property type="molecule type" value="Genomic_DNA"/>
</dbReference>
<dbReference type="AlphaFoldDB" id="A0A6C0IMP6"/>
<dbReference type="Pfam" id="PF01036">
    <property type="entry name" value="Bac_rhodopsin"/>
    <property type="match status" value="1"/>
</dbReference>
<protein>
    <submittedName>
        <fullName evidence="7">Uncharacterized protein</fullName>
    </submittedName>
</protein>
<dbReference type="InterPro" id="IPR001425">
    <property type="entry name" value="Arc/bac/fun_rhodopsins"/>
</dbReference>
<evidence type="ECO:0000256" key="5">
    <source>
        <dbReference type="ARBA" id="ARBA00023136"/>
    </source>
</evidence>
<feature type="transmembrane region" description="Helical" evidence="6">
    <location>
        <begin position="81"/>
        <end position="101"/>
    </location>
</feature>
<evidence type="ECO:0000256" key="6">
    <source>
        <dbReference type="SAM" id="Phobius"/>
    </source>
</evidence>
<name>A0A6C0IMP6_9ZZZZ</name>
<keyword evidence="4 6" id="KW-1133">Transmembrane helix</keyword>
<feature type="transmembrane region" description="Helical" evidence="6">
    <location>
        <begin position="12"/>
        <end position="33"/>
    </location>
</feature>
<evidence type="ECO:0000256" key="2">
    <source>
        <dbReference type="ARBA" id="ARBA00008130"/>
    </source>
</evidence>
<reference evidence="7" key="1">
    <citation type="journal article" date="2020" name="Nature">
        <title>Giant virus diversity and host interactions through global metagenomics.</title>
        <authorList>
            <person name="Schulz F."/>
            <person name="Roux S."/>
            <person name="Paez-Espino D."/>
            <person name="Jungbluth S."/>
            <person name="Walsh D.A."/>
            <person name="Denef V.J."/>
            <person name="McMahon K.D."/>
            <person name="Konstantinidis K.T."/>
            <person name="Eloe-Fadrosh E.A."/>
            <person name="Kyrpides N.C."/>
            <person name="Woyke T."/>
        </authorList>
    </citation>
    <scope>NUCLEOTIDE SEQUENCE</scope>
    <source>
        <strain evidence="7">GVMAG-M-3300024258-28</strain>
    </source>
</reference>
<comment type="similarity">
    <text evidence="2">Belongs to the archaeal/bacterial/fungal opsin family.</text>
</comment>
<evidence type="ECO:0000313" key="7">
    <source>
        <dbReference type="EMBL" id="QHT94468.1"/>
    </source>
</evidence>
<dbReference type="SMART" id="SM01021">
    <property type="entry name" value="Bac_rhodopsin"/>
    <property type="match status" value="1"/>
</dbReference>
<organism evidence="7">
    <name type="scientific">viral metagenome</name>
    <dbReference type="NCBI Taxonomy" id="1070528"/>
    <lineage>
        <taxon>unclassified sequences</taxon>
        <taxon>metagenomes</taxon>
        <taxon>organismal metagenomes</taxon>
    </lineage>
</organism>
<proteinExistence type="inferred from homology"/>
<comment type="subcellular location">
    <subcellularLocation>
        <location evidence="1">Membrane</location>
        <topology evidence="1">Multi-pass membrane protein</topology>
    </subcellularLocation>
</comment>
<feature type="transmembrane region" description="Helical" evidence="6">
    <location>
        <begin position="202"/>
        <end position="223"/>
    </location>
</feature>
<feature type="transmembrane region" description="Helical" evidence="6">
    <location>
        <begin position="174"/>
        <end position="190"/>
    </location>
</feature>
<evidence type="ECO:0000256" key="4">
    <source>
        <dbReference type="ARBA" id="ARBA00022989"/>
    </source>
</evidence>
<accession>A0A6C0IMP6</accession>
<dbReference type="Gene3D" id="1.20.1070.10">
    <property type="entry name" value="Rhodopsin 7-helix transmembrane proteins"/>
    <property type="match status" value="1"/>
</dbReference>
<evidence type="ECO:0000256" key="1">
    <source>
        <dbReference type="ARBA" id="ARBA00004141"/>
    </source>
</evidence>
<feature type="transmembrane region" description="Helical" evidence="6">
    <location>
        <begin position="145"/>
        <end position="162"/>
    </location>
</feature>
<dbReference type="SUPFAM" id="SSF81321">
    <property type="entry name" value="Family A G protein-coupled receptor-like"/>
    <property type="match status" value="2"/>
</dbReference>
<dbReference type="GO" id="GO:0016020">
    <property type="term" value="C:membrane"/>
    <property type="evidence" value="ECO:0007669"/>
    <property type="project" value="UniProtKB-SubCell"/>
</dbReference>
<keyword evidence="3 6" id="KW-0812">Transmembrane</keyword>
<sequence length="254" mass="29549">MATTRLLKTTVYTSLLIQVVTGILNIGVALFDFKAFSFSDESKILVKLLWLAIFVQIIEGVFYLWLAKSFDVVQNITVYRYYDWFITTPTMLFILIVYLSYLNDKEYNKKVEDKKVNDLLLDKEDELDLKKLQTNLLLYLKEHRLLFSSIVVLNALMLFFGFSGEMGWISNTKAILLGFIPFIAYFYIIYENYAKHTKAGSLLFYIFTAIWSLYGISAFASYIPKNISYNILDLVSKNCMEIYLSVVLLMVLRI</sequence>
<evidence type="ECO:0000256" key="3">
    <source>
        <dbReference type="ARBA" id="ARBA00022692"/>
    </source>
</evidence>